<dbReference type="EMBL" id="NNAY01002023">
    <property type="protein sequence ID" value="OXU22282.1"/>
    <property type="molecule type" value="Genomic_DNA"/>
</dbReference>
<proteinExistence type="predicted"/>
<sequence length="152" mass="16625">MQPENPQLRFGVKSHTTNANPRSQFMILGTARIILSSTQQRTSRARALINPCSEASFISEVLVKRLKLQLLPCLTGYVPSAQATSPTLSFSDGHCLADTQPEAADQIYIILGAYVYTRIIEEGLHKSSDASTIAQATAFGWIITGRPIAFEE</sequence>
<gene>
    <name evidence="1" type="ORF">TSAR_008361</name>
</gene>
<name>A0A232EV96_9HYME</name>
<evidence type="ECO:0000313" key="1">
    <source>
        <dbReference type="EMBL" id="OXU22282.1"/>
    </source>
</evidence>
<evidence type="ECO:0008006" key="3">
    <source>
        <dbReference type="Google" id="ProtNLM"/>
    </source>
</evidence>
<reference evidence="1 2" key="1">
    <citation type="journal article" date="2017" name="Curr. Biol.">
        <title>The Evolution of Venom by Co-option of Single-Copy Genes.</title>
        <authorList>
            <person name="Martinson E.O."/>
            <person name="Mrinalini"/>
            <person name="Kelkar Y.D."/>
            <person name="Chang C.H."/>
            <person name="Werren J.H."/>
        </authorList>
    </citation>
    <scope>NUCLEOTIDE SEQUENCE [LARGE SCALE GENOMIC DNA]</scope>
    <source>
        <strain evidence="1 2">Alberta</strain>
        <tissue evidence="1">Whole body</tissue>
    </source>
</reference>
<dbReference type="AlphaFoldDB" id="A0A232EV96"/>
<evidence type="ECO:0000313" key="2">
    <source>
        <dbReference type="Proteomes" id="UP000215335"/>
    </source>
</evidence>
<comment type="caution">
    <text evidence="1">The sequence shown here is derived from an EMBL/GenBank/DDBJ whole genome shotgun (WGS) entry which is preliminary data.</text>
</comment>
<organism evidence="1 2">
    <name type="scientific">Trichomalopsis sarcophagae</name>
    <dbReference type="NCBI Taxonomy" id="543379"/>
    <lineage>
        <taxon>Eukaryota</taxon>
        <taxon>Metazoa</taxon>
        <taxon>Ecdysozoa</taxon>
        <taxon>Arthropoda</taxon>
        <taxon>Hexapoda</taxon>
        <taxon>Insecta</taxon>
        <taxon>Pterygota</taxon>
        <taxon>Neoptera</taxon>
        <taxon>Endopterygota</taxon>
        <taxon>Hymenoptera</taxon>
        <taxon>Apocrita</taxon>
        <taxon>Proctotrupomorpha</taxon>
        <taxon>Chalcidoidea</taxon>
        <taxon>Pteromalidae</taxon>
        <taxon>Pteromalinae</taxon>
        <taxon>Trichomalopsis</taxon>
    </lineage>
</organism>
<dbReference type="OrthoDB" id="5920040at2759"/>
<protein>
    <recommendedName>
        <fullName evidence="3">Peptidase aspartic putative domain-containing protein</fullName>
    </recommendedName>
</protein>
<accession>A0A232EV96</accession>
<keyword evidence="2" id="KW-1185">Reference proteome</keyword>
<dbReference type="Proteomes" id="UP000215335">
    <property type="component" value="Unassembled WGS sequence"/>
</dbReference>